<evidence type="ECO:0000256" key="2">
    <source>
        <dbReference type="ARBA" id="ARBA00023015"/>
    </source>
</evidence>
<dbReference type="OrthoDB" id="9816320at2"/>
<dbReference type="GO" id="GO:0003700">
    <property type="term" value="F:DNA-binding transcription factor activity"/>
    <property type="evidence" value="ECO:0007669"/>
    <property type="project" value="TreeGrafter"/>
</dbReference>
<organism evidence="8 9">
    <name type="scientific">Undibacterium pigrum</name>
    <dbReference type="NCBI Taxonomy" id="401470"/>
    <lineage>
        <taxon>Bacteria</taxon>
        <taxon>Pseudomonadati</taxon>
        <taxon>Pseudomonadota</taxon>
        <taxon>Betaproteobacteria</taxon>
        <taxon>Burkholderiales</taxon>
        <taxon>Oxalobacteraceae</taxon>
        <taxon>Undibacterium</taxon>
    </lineage>
</organism>
<dbReference type="PROSITE" id="PS01081">
    <property type="entry name" value="HTH_TETR_1"/>
    <property type="match status" value="1"/>
</dbReference>
<dbReference type="PANTHER" id="PTHR30055">
    <property type="entry name" value="HTH-TYPE TRANSCRIPTIONAL REGULATOR RUTR"/>
    <property type="match status" value="1"/>
</dbReference>
<dbReference type="Proteomes" id="UP000247792">
    <property type="component" value="Unassembled WGS sequence"/>
</dbReference>
<keyword evidence="3 5" id="KW-0238">DNA-binding</keyword>
<dbReference type="GO" id="GO:0000976">
    <property type="term" value="F:transcription cis-regulatory region binding"/>
    <property type="evidence" value="ECO:0007669"/>
    <property type="project" value="TreeGrafter"/>
</dbReference>
<feature type="DNA-binding region" description="H-T-H motif" evidence="5">
    <location>
        <begin position="53"/>
        <end position="72"/>
    </location>
</feature>
<feature type="region of interest" description="Disordered" evidence="6">
    <location>
        <begin position="1"/>
        <end position="28"/>
    </location>
</feature>
<dbReference type="EMBL" id="QJKB01000005">
    <property type="protein sequence ID" value="PXX42630.1"/>
    <property type="molecule type" value="Genomic_DNA"/>
</dbReference>
<feature type="domain" description="HTH tetR-type" evidence="7">
    <location>
        <begin position="30"/>
        <end position="90"/>
    </location>
</feature>
<dbReference type="AlphaFoldDB" id="A0A318J7I2"/>
<dbReference type="InterPro" id="IPR041669">
    <property type="entry name" value="TetR_C_15"/>
</dbReference>
<dbReference type="PRINTS" id="PR00455">
    <property type="entry name" value="HTHTETR"/>
</dbReference>
<comment type="caution">
    <text evidence="8">The sequence shown here is derived from an EMBL/GenBank/DDBJ whole genome shotgun (WGS) entry which is preliminary data.</text>
</comment>
<dbReference type="InterPro" id="IPR009057">
    <property type="entry name" value="Homeodomain-like_sf"/>
</dbReference>
<keyword evidence="1" id="KW-0678">Repressor</keyword>
<name>A0A318J7I2_9BURK</name>
<dbReference type="PANTHER" id="PTHR30055:SF234">
    <property type="entry name" value="HTH-TYPE TRANSCRIPTIONAL REGULATOR BETI"/>
    <property type="match status" value="1"/>
</dbReference>
<dbReference type="InterPro" id="IPR050109">
    <property type="entry name" value="HTH-type_TetR-like_transc_reg"/>
</dbReference>
<evidence type="ECO:0000256" key="5">
    <source>
        <dbReference type="PROSITE-ProRule" id="PRU00335"/>
    </source>
</evidence>
<proteinExistence type="predicted"/>
<reference evidence="8 9" key="1">
    <citation type="submission" date="2018-05" db="EMBL/GenBank/DDBJ databases">
        <title>Genomic Encyclopedia of Type Strains, Phase IV (KMG-IV): sequencing the most valuable type-strain genomes for metagenomic binning, comparative biology and taxonomic classification.</title>
        <authorList>
            <person name="Goeker M."/>
        </authorList>
    </citation>
    <scope>NUCLEOTIDE SEQUENCE [LARGE SCALE GENOMIC DNA]</scope>
    <source>
        <strain evidence="8 9">DSM 19792</strain>
    </source>
</reference>
<dbReference type="PROSITE" id="PS50977">
    <property type="entry name" value="HTH_TETR_2"/>
    <property type="match status" value="1"/>
</dbReference>
<dbReference type="InterPro" id="IPR023772">
    <property type="entry name" value="DNA-bd_HTH_TetR-type_CS"/>
</dbReference>
<evidence type="ECO:0000256" key="1">
    <source>
        <dbReference type="ARBA" id="ARBA00022491"/>
    </source>
</evidence>
<evidence type="ECO:0000256" key="4">
    <source>
        <dbReference type="ARBA" id="ARBA00023163"/>
    </source>
</evidence>
<evidence type="ECO:0000256" key="6">
    <source>
        <dbReference type="SAM" id="MobiDB-lite"/>
    </source>
</evidence>
<accession>A0A318J7I2</accession>
<keyword evidence="9" id="KW-1185">Reference proteome</keyword>
<dbReference type="Gene3D" id="1.10.357.10">
    <property type="entry name" value="Tetracycline Repressor, domain 2"/>
    <property type="match status" value="1"/>
</dbReference>
<dbReference type="SUPFAM" id="SSF46689">
    <property type="entry name" value="Homeodomain-like"/>
    <property type="match status" value="1"/>
</dbReference>
<dbReference type="InterPro" id="IPR001647">
    <property type="entry name" value="HTH_TetR"/>
</dbReference>
<evidence type="ECO:0000313" key="9">
    <source>
        <dbReference type="Proteomes" id="UP000247792"/>
    </source>
</evidence>
<evidence type="ECO:0000256" key="3">
    <source>
        <dbReference type="ARBA" id="ARBA00023125"/>
    </source>
</evidence>
<keyword evidence="2" id="KW-0805">Transcription regulation</keyword>
<dbReference type="Pfam" id="PF17918">
    <property type="entry name" value="TetR_C_15"/>
    <property type="match status" value="1"/>
</dbReference>
<protein>
    <submittedName>
        <fullName evidence="8">TetR family transcriptional regulator</fullName>
    </submittedName>
</protein>
<gene>
    <name evidence="8" type="ORF">DFR42_105288</name>
</gene>
<evidence type="ECO:0000259" key="7">
    <source>
        <dbReference type="PROSITE" id="PS50977"/>
    </source>
</evidence>
<dbReference type="RefSeq" id="WP_110256165.1">
    <property type="nucleotide sequence ID" value="NZ_QJKB01000005.1"/>
</dbReference>
<evidence type="ECO:0000313" key="8">
    <source>
        <dbReference type="EMBL" id="PXX42630.1"/>
    </source>
</evidence>
<sequence>MSKSRGQSLTRPNNRPITQPLKQPSQQRSRVTVQAILEAAIHIFDEFGYAAGTTSRIASRAGVSIGSLYQYFPNKDSILTALAEQHLAEGLALSVNLLETLRTTSQALEPVLHDIVGHMIALHEHNPGLHRLLYEEGLLPAQLRQTAKQAEQFLIEEVARCLSQRADVAVVADRQMQAYFVVHAIEHFTHRLVIDQAPVEFQLRGKSELVGMLQRYLQA</sequence>
<keyword evidence="4" id="KW-0804">Transcription</keyword>
<dbReference type="Pfam" id="PF00440">
    <property type="entry name" value="TetR_N"/>
    <property type="match status" value="1"/>
</dbReference>